<dbReference type="OrthoDB" id="5870215at2759"/>
<protein>
    <submittedName>
        <fullName evidence="5">Protein kinase domain-containing protein</fullName>
    </submittedName>
</protein>
<dbReference type="PROSITE" id="PS50011">
    <property type="entry name" value="PROTEIN_KINASE_DOM"/>
    <property type="match status" value="1"/>
</dbReference>
<sequence>MPILDVFDTIWFRLQRLDLYRLYGSVEGDVWVEMGNAIIALNNPVKFGEEISKSSDIYRLWSNVRQCLGCKGHKCTVFIRQFAPTDSAENFHFYENGLKILRQLRHPHITKYIDCAVNKHEIWLLTERIQILDLAISNLSPIEIHSGLTHILSALIFLHNKAYICHNNVCPYSIYVTSDGQWKLGGFECAQKLVNSKHWVQTDFVHSIKIAEFAPVEDKPMLQMMVSVDIPPTARDVFAFGKLIFYALPYLEKHLMTETVDCLQRVAHRLTENDAHKRGELSGLPTSYPEAFSNHLTVAVDFLQNIHAKSCAEKQDFFATIVSQLKALPEEVIGRRLVPLLLSRHILLDSVAQEKLIPIVLQPTGILIASIEYLIFPYTCLILQSHNVLLMNTFYVHLKIFEVSNEGKDGLLCESSFQKWIIPELVKIFAVHETAVRLALLSYFHLYMRYFSRSQLEMVLYELSLGMQDKQDKIVSASLHSMAHLVEVIGGEAVTGLTRKKIFANGRPKVCFILMISSIIIL</sequence>
<dbReference type="GO" id="GO:0005524">
    <property type="term" value="F:ATP binding"/>
    <property type="evidence" value="ECO:0007669"/>
    <property type="project" value="InterPro"/>
</dbReference>
<dbReference type="InterPro" id="IPR011989">
    <property type="entry name" value="ARM-like"/>
</dbReference>
<evidence type="ECO:0000256" key="1">
    <source>
        <dbReference type="ARBA" id="ARBA00038349"/>
    </source>
</evidence>
<dbReference type="Pfam" id="PF00069">
    <property type="entry name" value="Pkinase"/>
    <property type="match status" value="1"/>
</dbReference>
<dbReference type="GO" id="GO:0004672">
    <property type="term" value="F:protein kinase activity"/>
    <property type="evidence" value="ECO:0007669"/>
    <property type="project" value="InterPro"/>
</dbReference>
<dbReference type="Gene3D" id="3.30.200.20">
    <property type="entry name" value="Phosphorylase Kinase, domain 1"/>
    <property type="match status" value="1"/>
</dbReference>
<name>A0A158RCY6_THECL</name>
<keyword evidence="4" id="KW-1185">Reference proteome</keyword>
<dbReference type="Gene3D" id="1.25.10.10">
    <property type="entry name" value="Leucine-rich Repeat Variant"/>
    <property type="match status" value="1"/>
</dbReference>
<feature type="domain" description="Protein kinase" evidence="2">
    <location>
        <begin position="45"/>
        <end position="348"/>
    </location>
</feature>
<dbReference type="PANTHER" id="PTHR12984:SF15">
    <property type="entry name" value="PROTEIN-ASSOCIATING WITH THE CARBOXYL-TERMINAL DOMAIN OF EZRIN"/>
    <property type="match status" value="1"/>
</dbReference>
<dbReference type="InterPro" id="IPR051177">
    <property type="entry name" value="CIK-Related_Protein"/>
</dbReference>
<gene>
    <name evidence="3" type="ORF">TCLT_LOCUS9358</name>
</gene>
<evidence type="ECO:0000259" key="2">
    <source>
        <dbReference type="PROSITE" id="PS50011"/>
    </source>
</evidence>
<reference evidence="5" key="1">
    <citation type="submission" date="2016-04" db="UniProtKB">
        <authorList>
            <consortium name="WormBaseParasite"/>
        </authorList>
    </citation>
    <scope>IDENTIFICATION</scope>
</reference>
<accession>A0A158RCY6</accession>
<dbReference type="STRING" id="103827.A0A158RCY6"/>
<dbReference type="PANTHER" id="PTHR12984">
    <property type="entry name" value="SCY1-RELATED S/T PROTEIN KINASE-LIKE"/>
    <property type="match status" value="1"/>
</dbReference>
<dbReference type="InterPro" id="IPR000719">
    <property type="entry name" value="Prot_kinase_dom"/>
</dbReference>
<organism evidence="5">
    <name type="scientific">Thelazia callipaeda</name>
    <name type="common">Oriental eyeworm</name>
    <name type="synonym">Parasitic nematode</name>
    <dbReference type="NCBI Taxonomy" id="103827"/>
    <lineage>
        <taxon>Eukaryota</taxon>
        <taxon>Metazoa</taxon>
        <taxon>Ecdysozoa</taxon>
        <taxon>Nematoda</taxon>
        <taxon>Chromadorea</taxon>
        <taxon>Rhabditida</taxon>
        <taxon>Spirurina</taxon>
        <taxon>Spiruromorpha</taxon>
        <taxon>Thelazioidea</taxon>
        <taxon>Thelaziidae</taxon>
        <taxon>Thelazia</taxon>
    </lineage>
</organism>
<evidence type="ECO:0000313" key="5">
    <source>
        <dbReference type="WBParaSite" id="TCLT_0000936901-mRNA-1"/>
    </source>
</evidence>
<dbReference type="InterPro" id="IPR011009">
    <property type="entry name" value="Kinase-like_dom_sf"/>
</dbReference>
<comment type="similarity">
    <text evidence="1">Belongs to the protein kinase superfamily.</text>
</comment>
<evidence type="ECO:0000313" key="4">
    <source>
        <dbReference type="Proteomes" id="UP000276776"/>
    </source>
</evidence>
<proteinExistence type="inferred from homology"/>
<dbReference type="OMA" id="FHLATEY"/>
<dbReference type="AlphaFoldDB" id="A0A158RCY6"/>
<dbReference type="Proteomes" id="UP000276776">
    <property type="component" value="Unassembled WGS sequence"/>
</dbReference>
<dbReference type="WBParaSite" id="TCLT_0000936901-mRNA-1">
    <property type="protein sequence ID" value="TCLT_0000936901-mRNA-1"/>
    <property type="gene ID" value="TCLT_0000936901"/>
</dbReference>
<reference evidence="3 4" key="2">
    <citation type="submission" date="2018-11" db="EMBL/GenBank/DDBJ databases">
        <authorList>
            <consortium name="Pathogen Informatics"/>
        </authorList>
    </citation>
    <scope>NUCLEOTIDE SEQUENCE [LARGE SCALE GENOMIC DNA]</scope>
</reference>
<dbReference type="SUPFAM" id="SSF56112">
    <property type="entry name" value="Protein kinase-like (PK-like)"/>
    <property type="match status" value="1"/>
</dbReference>
<evidence type="ECO:0000313" key="3">
    <source>
        <dbReference type="EMBL" id="VDN06984.1"/>
    </source>
</evidence>
<dbReference type="EMBL" id="UYYF01004781">
    <property type="protein sequence ID" value="VDN06984.1"/>
    <property type="molecule type" value="Genomic_DNA"/>
</dbReference>
<dbReference type="Gene3D" id="1.10.510.10">
    <property type="entry name" value="Transferase(Phosphotransferase) domain 1"/>
    <property type="match status" value="1"/>
</dbReference>